<name>A0A074WFS4_9PEZI</name>
<dbReference type="HOGENOM" id="CLU_1061670_0_0_1"/>
<dbReference type="GeneID" id="25415626"/>
<keyword evidence="1" id="KW-0732">Signal</keyword>
<dbReference type="EMBL" id="KL584717">
    <property type="protein sequence ID" value="KEQ70424.1"/>
    <property type="molecule type" value="Genomic_DNA"/>
</dbReference>
<proteinExistence type="predicted"/>
<feature type="chain" id="PRO_5012249355" evidence="1">
    <location>
        <begin position="16"/>
        <end position="285"/>
    </location>
</feature>
<protein>
    <submittedName>
        <fullName evidence="2">Uncharacterized protein</fullName>
    </submittedName>
</protein>
<feature type="signal peptide" evidence="1">
    <location>
        <begin position="1"/>
        <end position="15"/>
    </location>
</feature>
<accession>A0A074WFS4</accession>
<evidence type="ECO:0000313" key="3">
    <source>
        <dbReference type="Proteomes" id="UP000027730"/>
    </source>
</evidence>
<keyword evidence="3" id="KW-1185">Reference proteome</keyword>
<evidence type="ECO:0000313" key="2">
    <source>
        <dbReference type="EMBL" id="KEQ70424.1"/>
    </source>
</evidence>
<dbReference type="Proteomes" id="UP000027730">
    <property type="component" value="Unassembled WGS sequence"/>
</dbReference>
<dbReference type="RefSeq" id="XP_013424704.1">
    <property type="nucleotide sequence ID" value="XM_013569250.1"/>
</dbReference>
<dbReference type="AlphaFoldDB" id="A0A074WFS4"/>
<evidence type="ECO:0000256" key="1">
    <source>
        <dbReference type="SAM" id="SignalP"/>
    </source>
</evidence>
<organism evidence="2 3">
    <name type="scientific">Aureobasidium namibiae CBS 147.97</name>
    <dbReference type="NCBI Taxonomy" id="1043004"/>
    <lineage>
        <taxon>Eukaryota</taxon>
        <taxon>Fungi</taxon>
        <taxon>Dikarya</taxon>
        <taxon>Ascomycota</taxon>
        <taxon>Pezizomycotina</taxon>
        <taxon>Dothideomycetes</taxon>
        <taxon>Dothideomycetidae</taxon>
        <taxon>Dothideales</taxon>
        <taxon>Saccotheciaceae</taxon>
        <taxon>Aureobasidium</taxon>
    </lineage>
</organism>
<sequence length="285" mass="29596">MKLLFALFAASAVLAQYSTDSACLAPYPNTYSSTTCVSNWTSAISACIDGACSVSVSSTNANTRTSMFFTPSHDTACQQSSGLGDTQPPSTLQLRPGICQTNLYQFHSFLVSTGQNGTQQDCSLGLFEESQCAGGTREVPLDLSIISTGLCWFVGGRSVMLSCGEGGTLSDNQAAHSYLSSLCGISGYTATSTRLQSSTSLIAADTNTLATALSPKSLSSNLTAGMISDPPTSANTTSFATTSIAVIIPSVVSISGNSVERKAVKRDGAAQWALVVVVFARSLMY</sequence>
<gene>
    <name evidence="2" type="ORF">M436DRAFT_75261</name>
</gene>
<dbReference type="OrthoDB" id="3932371at2759"/>
<reference evidence="2 3" key="1">
    <citation type="journal article" date="2014" name="BMC Genomics">
        <title>Genome sequencing of four Aureobasidium pullulans varieties: biotechnological potential, stress tolerance, and description of new species.</title>
        <authorList>
            <person name="Gostin Ar C."/>
            <person name="Ohm R.A."/>
            <person name="Kogej T."/>
            <person name="Sonjak S."/>
            <person name="Turk M."/>
            <person name="Zajc J."/>
            <person name="Zalar P."/>
            <person name="Grube M."/>
            <person name="Sun H."/>
            <person name="Han J."/>
            <person name="Sharma A."/>
            <person name="Chiniquy J."/>
            <person name="Ngan C.Y."/>
            <person name="Lipzen A."/>
            <person name="Barry K."/>
            <person name="Grigoriev I.V."/>
            <person name="Gunde-Cimerman N."/>
        </authorList>
    </citation>
    <scope>NUCLEOTIDE SEQUENCE [LARGE SCALE GENOMIC DNA]</scope>
    <source>
        <strain evidence="2 3">CBS 147.97</strain>
    </source>
</reference>